<dbReference type="CDD" id="cd06261">
    <property type="entry name" value="TM_PBP2"/>
    <property type="match status" value="1"/>
</dbReference>
<organism evidence="7 8">
    <name type="scientific">Bradyrhizobium guangdongense</name>
    <dbReference type="NCBI Taxonomy" id="1325090"/>
    <lineage>
        <taxon>Bacteria</taxon>
        <taxon>Pseudomonadati</taxon>
        <taxon>Pseudomonadota</taxon>
        <taxon>Alphaproteobacteria</taxon>
        <taxon>Hyphomicrobiales</taxon>
        <taxon>Nitrobacteraceae</taxon>
        <taxon>Bradyrhizobium</taxon>
    </lineage>
</organism>
<dbReference type="PANTHER" id="PTHR43759">
    <property type="entry name" value="TREHALOSE TRANSPORT SYSTEM PERMEASE PROTEIN SUGA"/>
    <property type="match status" value="1"/>
</dbReference>
<dbReference type="SUPFAM" id="SSF161098">
    <property type="entry name" value="MetI-like"/>
    <property type="match status" value="1"/>
</dbReference>
<keyword evidence="3 5" id="KW-1133">Transmembrane helix</keyword>
<proteinExistence type="inferred from homology"/>
<dbReference type="EMBL" id="BMHC01000001">
    <property type="protein sequence ID" value="GGI19631.1"/>
    <property type="molecule type" value="Genomic_DNA"/>
</dbReference>
<dbReference type="Pfam" id="PF00528">
    <property type="entry name" value="BPD_transp_1"/>
    <property type="match status" value="1"/>
</dbReference>
<keyword evidence="2 5" id="KW-0812">Transmembrane</keyword>
<comment type="caution">
    <text evidence="7">The sequence shown here is derived from an EMBL/GenBank/DDBJ whole genome shotgun (WGS) entry which is preliminary data.</text>
</comment>
<feature type="transmembrane region" description="Helical" evidence="5">
    <location>
        <begin position="268"/>
        <end position="285"/>
    </location>
</feature>
<evidence type="ECO:0000256" key="1">
    <source>
        <dbReference type="ARBA" id="ARBA00004651"/>
    </source>
</evidence>
<evidence type="ECO:0000256" key="4">
    <source>
        <dbReference type="ARBA" id="ARBA00023136"/>
    </source>
</evidence>
<evidence type="ECO:0000256" key="2">
    <source>
        <dbReference type="ARBA" id="ARBA00022692"/>
    </source>
</evidence>
<dbReference type="InterPro" id="IPR052730">
    <property type="entry name" value="Sugar_ABC_transporter"/>
</dbReference>
<dbReference type="PANTHER" id="PTHR43759:SF1">
    <property type="entry name" value="GLUCOSE IMPORT SYSTEM PERMEASE PROTEIN GLCT"/>
    <property type="match status" value="1"/>
</dbReference>
<dbReference type="InterPro" id="IPR000515">
    <property type="entry name" value="MetI-like"/>
</dbReference>
<gene>
    <name evidence="7" type="ORF">GCM10010987_05320</name>
</gene>
<comment type="similarity">
    <text evidence="5">Belongs to the binding-protein-dependent transport system permease family.</text>
</comment>
<dbReference type="Gene3D" id="1.10.3720.10">
    <property type="entry name" value="MetI-like"/>
    <property type="match status" value="1"/>
</dbReference>
<keyword evidence="4 5" id="KW-0472">Membrane</keyword>
<reference evidence="7" key="1">
    <citation type="journal article" date="2014" name="Int. J. Syst. Evol. Microbiol.">
        <title>Complete genome sequence of Corynebacterium casei LMG S-19264T (=DSM 44701T), isolated from a smear-ripened cheese.</title>
        <authorList>
            <consortium name="US DOE Joint Genome Institute (JGI-PGF)"/>
            <person name="Walter F."/>
            <person name="Albersmeier A."/>
            <person name="Kalinowski J."/>
            <person name="Ruckert C."/>
        </authorList>
    </citation>
    <scope>NUCLEOTIDE SEQUENCE</scope>
    <source>
        <strain evidence="7">CGMCC 1.15034</strain>
    </source>
</reference>
<feature type="domain" description="ABC transmembrane type-1" evidence="6">
    <location>
        <begin position="70"/>
        <end position="281"/>
    </location>
</feature>
<keyword evidence="5" id="KW-0813">Transport</keyword>
<sequence>MQSFEMKPYDNRAWFLVLPALVIMTFVGILPLVAVTNYSFQDLFSLNNPYWVGLDWYRNIVTSERFYASLLRSFLFAAIVLSIQLPLGIWIALLLQRSHRFIVSTVLVLITLPLVVPWNMIPVIWLNFINPNAGLAGRLLAWLGAGFDYKFNPLHTWIVLVVMDTWHWLGLVVVLAYAGISGISPAYYQAAAIDAASQWQVFRFIQLPKMKTVLSMAVLLRFMDSFMIYVEAFRINAGGPDSATAFLSLDLGEEIQAFNYGPSAARSMVYFLIVLTVAWTFKAATSTRAPVAMEPAK</sequence>
<accession>A0AA87VZX8</accession>
<dbReference type="PROSITE" id="PS50928">
    <property type="entry name" value="ABC_TM1"/>
    <property type="match status" value="1"/>
</dbReference>
<reference evidence="7" key="2">
    <citation type="submission" date="2022-12" db="EMBL/GenBank/DDBJ databases">
        <authorList>
            <person name="Sun Q."/>
            <person name="Zhou Y."/>
        </authorList>
    </citation>
    <scope>NUCLEOTIDE SEQUENCE</scope>
    <source>
        <strain evidence="7">CGMCC 1.15034</strain>
    </source>
</reference>
<evidence type="ECO:0000256" key="3">
    <source>
        <dbReference type="ARBA" id="ARBA00022989"/>
    </source>
</evidence>
<name>A0AA87VZX8_9BRAD</name>
<feature type="transmembrane region" description="Helical" evidence="5">
    <location>
        <begin position="157"/>
        <end position="180"/>
    </location>
</feature>
<evidence type="ECO:0000259" key="6">
    <source>
        <dbReference type="PROSITE" id="PS50928"/>
    </source>
</evidence>
<feature type="transmembrane region" description="Helical" evidence="5">
    <location>
        <begin position="12"/>
        <end position="34"/>
    </location>
</feature>
<dbReference type="Proteomes" id="UP000625079">
    <property type="component" value="Unassembled WGS sequence"/>
</dbReference>
<evidence type="ECO:0000256" key="5">
    <source>
        <dbReference type="RuleBase" id="RU363032"/>
    </source>
</evidence>
<dbReference type="InterPro" id="IPR035906">
    <property type="entry name" value="MetI-like_sf"/>
</dbReference>
<evidence type="ECO:0000313" key="8">
    <source>
        <dbReference type="Proteomes" id="UP000625079"/>
    </source>
</evidence>
<comment type="subcellular location">
    <subcellularLocation>
        <location evidence="1 5">Cell membrane</location>
        <topology evidence="1 5">Multi-pass membrane protein</topology>
    </subcellularLocation>
</comment>
<protein>
    <submittedName>
        <fullName evidence="7">ABC transporter permease</fullName>
    </submittedName>
</protein>
<dbReference type="GO" id="GO:0055085">
    <property type="term" value="P:transmembrane transport"/>
    <property type="evidence" value="ECO:0007669"/>
    <property type="project" value="InterPro"/>
</dbReference>
<feature type="transmembrane region" description="Helical" evidence="5">
    <location>
        <begin position="74"/>
        <end position="94"/>
    </location>
</feature>
<dbReference type="AlphaFoldDB" id="A0AA87VZX8"/>
<feature type="transmembrane region" description="Helical" evidence="5">
    <location>
        <begin position="101"/>
        <end position="118"/>
    </location>
</feature>
<dbReference type="GO" id="GO:0005886">
    <property type="term" value="C:plasma membrane"/>
    <property type="evidence" value="ECO:0007669"/>
    <property type="project" value="UniProtKB-SubCell"/>
</dbReference>
<evidence type="ECO:0000313" key="7">
    <source>
        <dbReference type="EMBL" id="GGI19631.1"/>
    </source>
</evidence>